<dbReference type="PANTHER" id="PTHR45794:SF1">
    <property type="entry name" value="LEUCINE--TRNA LIGASE, CYTOPLASMIC"/>
    <property type="match status" value="1"/>
</dbReference>
<accession>A0A2K5BZ55</accession>
<keyword evidence="14" id="KW-1185">Reference proteome</keyword>
<dbReference type="InterPro" id="IPR002300">
    <property type="entry name" value="aa-tRNA-synth_Ia"/>
</dbReference>
<dbReference type="FunFam" id="1.10.730.10:FF:000013">
    <property type="entry name" value="leucine--tRNA ligase, cytoplasmic"/>
    <property type="match status" value="1"/>
</dbReference>
<keyword evidence="3" id="KW-0436">Ligase</keyword>
<reference evidence="13" key="2">
    <citation type="submission" date="2025-09" db="UniProtKB">
        <authorList>
            <consortium name="Ensembl"/>
        </authorList>
    </citation>
    <scope>IDENTIFICATION</scope>
</reference>
<gene>
    <name evidence="13" type="primary">LARS1</name>
</gene>
<dbReference type="GO" id="GO:0071233">
    <property type="term" value="P:cellular response to L-leucine"/>
    <property type="evidence" value="ECO:0007669"/>
    <property type="project" value="Ensembl"/>
</dbReference>
<dbReference type="CDD" id="cd00812">
    <property type="entry name" value="LeuRS_core"/>
    <property type="match status" value="1"/>
</dbReference>
<evidence type="ECO:0000256" key="4">
    <source>
        <dbReference type="ARBA" id="ARBA00022741"/>
    </source>
</evidence>
<dbReference type="InterPro" id="IPR055416">
    <property type="entry name" value="RBD_LARS1"/>
</dbReference>
<keyword evidence="6" id="KW-0648">Protein biosynthesis</keyword>
<dbReference type="Pfam" id="PF08264">
    <property type="entry name" value="Anticodon_1"/>
    <property type="match status" value="1"/>
</dbReference>
<sequence>MAERKGTAKVDFLKKIEKEIQQKWDTERVFEINASNLEKQTFAVGYQRLKGKCCLFPFGLHCTGMPIKACADKLKREIELYGCPPDFPDEEEEEEETNVKIEDTIIKDKAKGKKSKAAAKAGSSKYQWGIMKSLGLSDEEIVKFSEAEHWLDYFPPLALQDLKRMGLKVDWRRSFITTDVNPYYDSFVRWQFLTLRERNKIKFGKRYTIYSPKDGQPCMDHDRQTGEGVGPQEYTLVKLKVLEPYPSKLSGLKGKNIFLVAATLRPETMFGQTNCWVRPDMKYIGFETVNGDIFICTQRAARNMSYQGFTKDNGVVPVVKELMGEVPVIEIPGFGNLSAVTICDELKIQSQNDREKLAEAKEKLYLKGFYDGVMLVDGFKGQKVQDVKKTIQKKMIDTGDALIYMEPEKQVMSRSSDECVVALCDQWYLDYGEENWKKQTSQCLKNLETFCEETRRNFEATLGWLQEHACSRTYGLGTRLPWDEQWLIESLSDSTIYMAFYTVAHLLQGGDLHGQAESPLGIRPQQMTKEVWDYVFFKEAPFPKTQIPKEKLDQLKQEFEFWYPVDLRVSGKDLVPNHLSYYLYNHVAMWPEQSDKWPRAVRANGHLLLNSEKMSKSTGNFLTLTQAIDKFSADGMRLALADAGDTVEDANFVEAMADAGILRLYTWVEWVKEMVANWDSLRSGPADTFNDRVFASELNAGIIKTDQNYEKMMFKEALKTGFFEFQAAKDKYRELAVEGMHRELVFRFIEVQTLLLTPFCPHLCEHIWTLLGKPDSIMNASWPVAGPVDEVLIRSSQYLMEVTHDLRLRLKNYMMPAKGKKTDKQPLQKPSHCTIYVAKTYPPWQHTALSVLRKHFEANNGKLPDNKVIASELGSLPELKKYMKKVMPFVAMIKENLEKVGPRVLDLQLEFDEKAVLMENIVYLTNSLELEHIEVKFASEAEDKVREDCCPGKPLNVFRIEPGVSVSLVNPQPSNGHFSTKIEIRQGDNCDSIIRRLMKMNRGIKDLSKVKLMRFDDPLWGPRRVPVLGKEHTEKTPISEHAVFDVDLMSKKIHLTENGIRVDIGDTIIYLVH</sequence>
<dbReference type="SUPFAM" id="SSF50677">
    <property type="entry name" value="ValRS/IleRS/LeuRS editing domain"/>
    <property type="match status" value="1"/>
</dbReference>
<dbReference type="GO" id="GO:0016604">
    <property type="term" value="C:nuclear body"/>
    <property type="evidence" value="ECO:0007669"/>
    <property type="project" value="Ensembl"/>
</dbReference>
<feature type="domain" description="Aminoacyl-tRNA synthetase class Ia" evidence="9">
    <location>
        <begin position="157"/>
        <end position="652"/>
    </location>
</feature>
<dbReference type="GO" id="GO:0006429">
    <property type="term" value="P:leucyl-tRNA aminoacylation"/>
    <property type="evidence" value="ECO:0007669"/>
    <property type="project" value="Ensembl"/>
</dbReference>
<dbReference type="Pfam" id="PF22947">
    <property type="entry name" value="ULD_3"/>
    <property type="match status" value="1"/>
</dbReference>
<dbReference type="CDD" id="cd07959">
    <property type="entry name" value="Anticodon_Ia_Leu_AEc"/>
    <property type="match status" value="1"/>
</dbReference>
<dbReference type="EC" id="6.1.1.4" evidence="2"/>
<protein>
    <recommendedName>
        <fullName evidence="2">leucine--tRNA ligase</fullName>
        <ecNumber evidence="2">6.1.1.4</ecNumber>
    </recommendedName>
    <alternativeName>
        <fullName evidence="8">Leucyl-tRNA synthetase</fullName>
    </alternativeName>
</protein>
<evidence type="ECO:0000256" key="2">
    <source>
        <dbReference type="ARBA" id="ARBA00013164"/>
    </source>
</evidence>
<evidence type="ECO:0000313" key="13">
    <source>
        <dbReference type="Ensembl" id="ENSANAP00000001731.1"/>
    </source>
</evidence>
<dbReference type="Gene3D" id="3.90.740.10">
    <property type="entry name" value="Valyl/Leucyl/Isoleucyl-tRNA synthetase, editing domain"/>
    <property type="match status" value="2"/>
</dbReference>
<evidence type="ECO:0000259" key="10">
    <source>
        <dbReference type="Pfam" id="PF08264"/>
    </source>
</evidence>
<dbReference type="GO" id="GO:0008361">
    <property type="term" value="P:regulation of cell size"/>
    <property type="evidence" value="ECO:0007669"/>
    <property type="project" value="Ensembl"/>
</dbReference>
<dbReference type="GO" id="GO:0006425">
    <property type="term" value="P:glutaminyl-tRNA aminoacylation"/>
    <property type="evidence" value="ECO:0007669"/>
    <property type="project" value="Ensembl"/>
</dbReference>
<keyword evidence="7" id="KW-0030">Aminoacyl-tRNA synthetase</keyword>
<dbReference type="SUPFAM" id="SSF52374">
    <property type="entry name" value="Nucleotidylyl transferase"/>
    <property type="match status" value="1"/>
</dbReference>
<dbReference type="GO" id="GO:0005783">
    <property type="term" value="C:endoplasmic reticulum"/>
    <property type="evidence" value="ECO:0007669"/>
    <property type="project" value="Ensembl"/>
</dbReference>
<dbReference type="Pfam" id="PF00133">
    <property type="entry name" value="tRNA-synt_1"/>
    <property type="match status" value="1"/>
</dbReference>
<organism evidence="13 14">
    <name type="scientific">Aotus nancymaae</name>
    <name type="common">Ma's night monkey</name>
    <dbReference type="NCBI Taxonomy" id="37293"/>
    <lineage>
        <taxon>Eukaryota</taxon>
        <taxon>Metazoa</taxon>
        <taxon>Chordata</taxon>
        <taxon>Craniata</taxon>
        <taxon>Vertebrata</taxon>
        <taxon>Euteleostomi</taxon>
        <taxon>Mammalia</taxon>
        <taxon>Eutheria</taxon>
        <taxon>Euarchontoglires</taxon>
        <taxon>Primates</taxon>
        <taxon>Haplorrhini</taxon>
        <taxon>Platyrrhini</taxon>
        <taxon>Aotidae</taxon>
        <taxon>Aotus</taxon>
    </lineage>
</organism>
<evidence type="ECO:0000256" key="6">
    <source>
        <dbReference type="ARBA" id="ARBA00022917"/>
    </source>
</evidence>
<evidence type="ECO:0000259" key="12">
    <source>
        <dbReference type="Pfam" id="PF24810"/>
    </source>
</evidence>
<evidence type="ECO:0000256" key="8">
    <source>
        <dbReference type="ARBA" id="ARBA00030520"/>
    </source>
</evidence>
<dbReference type="Pfam" id="PF24810">
    <property type="entry name" value="RBD_LARS1"/>
    <property type="match status" value="1"/>
</dbReference>
<dbReference type="GO" id="GO:0004823">
    <property type="term" value="F:leucine-tRNA ligase activity"/>
    <property type="evidence" value="ECO:0007669"/>
    <property type="project" value="UniProtKB-EC"/>
</dbReference>
<reference evidence="13" key="1">
    <citation type="submission" date="2025-08" db="UniProtKB">
        <authorList>
            <consortium name="Ensembl"/>
        </authorList>
    </citation>
    <scope>IDENTIFICATION</scope>
</reference>
<dbReference type="STRING" id="37293.ENSANAP00000001731"/>
<name>A0A2K5BZ55_AOTNA</name>
<feature type="domain" description="Leucine--tRNA ligase ubiquitin-like" evidence="11">
    <location>
        <begin position="961"/>
        <end position="1072"/>
    </location>
</feature>
<dbReference type="GO" id="GO:1904263">
    <property type="term" value="P:positive regulation of TORC1 signaling"/>
    <property type="evidence" value="ECO:0007669"/>
    <property type="project" value="Ensembl"/>
</dbReference>
<feature type="domain" description="Leucine--tRNA ligase RagD-binding" evidence="12">
    <location>
        <begin position="837"/>
        <end position="910"/>
    </location>
</feature>
<evidence type="ECO:0000259" key="9">
    <source>
        <dbReference type="Pfam" id="PF00133"/>
    </source>
</evidence>
<dbReference type="SUPFAM" id="SSF47323">
    <property type="entry name" value="Anticodon-binding domain of a subclass of class I aminoacyl-tRNA synthetases"/>
    <property type="match status" value="1"/>
</dbReference>
<dbReference type="Ensembl" id="ENSANAT00000015765.1">
    <property type="protein sequence ID" value="ENSANAP00000001731.1"/>
    <property type="gene ID" value="ENSANAG00000014375.1"/>
</dbReference>
<dbReference type="GO" id="GO:0005524">
    <property type="term" value="F:ATP binding"/>
    <property type="evidence" value="ECO:0007669"/>
    <property type="project" value="UniProtKB-KW"/>
</dbReference>
<dbReference type="GO" id="GO:0002161">
    <property type="term" value="F:aminoacyl-tRNA deacylase activity"/>
    <property type="evidence" value="ECO:0007669"/>
    <property type="project" value="Ensembl"/>
</dbReference>
<dbReference type="GeneTree" id="ENSGT00390000012163"/>
<feature type="domain" description="Methionyl/Valyl/Leucyl/Isoleucyl-tRNA synthetase anticodon-binding" evidence="10">
    <location>
        <begin position="691"/>
        <end position="806"/>
    </location>
</feature>
<evidence type="ECO:0000256" key="1">
    <source>
        <dbReference type="ARBA" id="ARBA00005594"/>
    </source>
</evidence>
<dbReference type="PANTHER" id="PTHR45794">
    <property type="entry name" value="LEUCYL-TRNA SYNTHETASE"/>
    <property type="match status" value="1"/>
</dbReference>
<dbReference type="InterPro" id="IPR009080">
    <property type="entry name" value="tRNAsynth_Ia_anticodon-bd"/>
</dbReference>
<dbReference type="AlphaFoldDB" id="A0A2K5BZ55"/>
<evidence type="ECO:0000256" key="7">
    <source>
        <dbReference type="ARBA" id="ARBA00023146"/>
    </source>
</evidence>
<dbReference type="Proteomes" id="UP000233020">
    <property type="component" value="Unplaced"/>
</dbReference>
<dbReference type="GO" id="GO:0005829">
    <property type="term" value="C:cytosol"/>
    <property type="evidence" value="ECO:0007669"/>
    <property type="project" value="Ensembl"/>
</dbReference>
<dbReference type="OMA" id="KFIEWQF"/>
<dbReference type="GO" id="GO:0017101">
    <property type="term" value="C:aminoacyl-tRNA synthetase multienzyme complex"/>
    <property type="evidence" value="ECO:0007669"/>
    <property type="project" value="Ensembl"/>
</dbReference>
<dbReference type="InterPro" id="IPR004493">
    <property type="entry name" value="Leu-tRNA-synth_Ia_arc/euk"/>
</dbReference>
<keyword evidence="5" id="KW-0067">ATP-binding</keyword>
<dbReference type="Gene3D" id="1.10.730.10">
    <property type="entry name" value="Isoleucyl-tRNA Synthetase, Domain 1"/>
    <property type="match status" value="1"/>
</dbReference>
<dbReference type="GO" id="GO:0005096">
    <property type="term" value="F:GTPase activator activity"/>
    <property type="evidence" value="ECO:0007669"/>
    <property type="project" value="Ensembl"/>
</dbReference>
<comment type="similarity">
    <text evidence="1">Belongs to the class-I aminoacyl-tRNA synthetase family.</text>
</comment>
<dbReference type="InterPro" id="IPR009008">
    <property type="entry name" value="Val/Leu/Ile-tRNA-synth_edit"/>
</dbReference>
<evidence type="ECO:0000256" key="5">
    <source>
        <dbReference type="ARBA" id="ARBA00022840"/>
    </source>
</evidence>
<dbReference type="GO" id="GO:0004819">
    <property type="term" value="F:glutamine-tRNA ligase activity"/>
    <property type="evidence" value="ECO:0007669"/>
    <property type="project" value="Ensembl"/>
</dbReference>
<dbReference type="InterPro" id="IPR013155">
    <property type="entry name" value="M/V/L/I-tRNA-synth_anticd-bd"/>
</dbReference>
<dbReference type="InterPro" id="IPR014729">
    <property type="entry name" value="Rossmann-like_a/b/a_fold"/>
</dbReference>
<dbReference type="InterPro" id="IPR054509">
    <property type="entry name" value="LARS1_ULD"/>
</dbReference>
<evidence type="ECO:0000259" key="11">
    <source>
        <dbReference type="Pfam" id="PF22947"/>
    </source>
</evidence>
<keyword evidence="4" id="KW-0547">Nucleotide-binding</keyword>
<evidence type="ECO:0000256" key="3">
    <source>
        <dbReference type="ARBA" id="ARBA00022598"/>
    </source>
</evidence>
<proteinExistence type="inferred from homology"/>
<evidence type="ECO:0000313" key="14">
    <source>
        <dbReference type="Proteomes" id="UP000233020"/>
    </source>
</evidence>
<dbReference type="GO" id="GO:1990253">
    <property type="term" value="P:cellular response to leucine starvation"/>
    <property type="evidence" value="ECO:0007669"/>
    <property type="project" value="Ensembl"/>
</dbReference>
<dbReference type="Gene3D" id="3.40.50.620">
    <property type="entry name" value="HUPs"/>
    <property type="match status" value="2"/>
</dbReference>
<dbReference type="GO" id="GO:0005764">
    <property type="term" value="C:lysosome"/>
    <property type="evidence" value="ECO:0007669"/>
    <property type="project" value="Ensembl"/>
</dbReference>